<evidence type="ECO:0000256" key="1">
    <source>
        <dbReference type="ARBA" id="ARBA00004167"/>
    </source>
</evidence>
<dbReference type="EMBL" id="JAWDGP010005428">
    <property type="protein sequence ID" value="KAK3756989.1"/>
    <property type="molecule type" value="Genomic_DNA"/>
</dbReference>
<evidence type="ECO:0000256" key="5">
    <source>
        <dbReference type="ARBA" id="ARBA00023136"/>
    </source>
</evidence>
<evidence type="ECO:0000313" key="8">
    <source>
        <dbReference type="EMBL" id="KAK3756989.1"/>
    </source>
</evidence>
<feature type="transmembrane region" description="Helical" evidence="7">
    <location>
        <begin position="104"/>
        <end position="125"/>
    </location>
</feature>
<dbReference type="AlphaFoldDB" id="A0AAE1D4F4"/>
<keyword evidence="3 7" id="KW-0812">Transmembrane</keyword>
<evidence type="ECO:0000256" key="4">
    <source>
        <dbReference type="ARBA" id="ARBA00022989"/>
    </source>
</evidence>
<feature type="compositionally biased region" description="Polar residues" evidence="6">
    <location>
        <begin position="35"/>
        <end position="46"/>
    </location>
</feature>
<feature type="compositionally biased region" description="Low complexity" evidence="6">
    <location>
        <begin position="53"/>
        <end position="63"/>
    </location>
</feature>
<reference evidence="8" key="1">
    <citation type="journal article" date="2023" name="G3 (Bethesda)">
        <title>A reference genome for the long-term kleptoplast-retaining sea slug Elysia crispata morphotype clarki.</title>
        <authorList>
            <person name="Eastman K.E."/>
            <person name="Pendleton A.L."/>
            <person name="Shaikh M.A."/>
            <person name="Suttiyut T."/>
            <person name="Ogas R."/>
            <person name="Tomko P."/>
            <person name="Gavelis G."/>
            <person name="Widhalm J.R."/>
            <person name="Wisecaver J.H."/>
        </authorList>
    </citation>
    <scope>NUCLEOTIDE SEQUENCE</scope>
    <source>
        <strain evidence="8">ECLA1</strain>
    </source>
</reference>
<dbReference type="PANTHER" id="PTHR13674">
    <property type="entry name" value="GROWTH AND TRANSFORMATION-DEPENDENT PROTEIN"/>
    <property type="match status" value="1"/>
</dbReference>
<gene>
    <name evidence="8" type="ORF">RRG08_063181</name>
</gene>
<dbReference type="InterPro" id="IPR009432">
    <property type="entry name" value="DUF1075"/>
</dbReference>
<feature type="region of interest" description="Disordered" evidence="6">
    <location>
        <begin position="35"/>
        <end position="66"/>
    </location>
</feature>
<dbReference type="Pfam" id="PF06388">
    <property type="entry name" value="DUF1075"/>
    <property type="match status" value="1"/>
</dbReference>
<accession>A0AAE1D4F4</accession>
<protein>
    <submittedName>
        <fullName evidence="8">Uncharacterized protein</fullName>
    </submittedName>
</protein>
<keyword evidence="5 7" id="KW-0472">Membrane</keyword>
<keyword evidence="4 7" id="KW-1133">Transmembrane helix</keyword>
<keyword evidence="9" id="KW-1185">Reference proteome</keyword>
<comment type="subcellular location">
    <subcellularLocation>
        <location evidence="1">Membrane</location>
        <topology evidence="1">Single-pass membrane protein</topology>
    </subcellularLocation>
</comment>
<dbReference type="Proteomes" id="UP001283361">
    <property type="component" value="Unassembled WGS sequence"/>
</dbReference>
<evidence type="ECO:0000256" key="2">
    <source>
        <dbReference type="ARBA" id="ARBA00007363"/>
    </source>
</evidence>
<dbReference type="GO" id="GO:0016020">
    <property type="term" value="C:membrane"/>
    <property type="evidence" value="ECO:0007669"/>
    <property type="project" value="UniProtKB-SubCell"/>
</dbReference>
<evidence type="ECO:0000313" key="9">
    <source>
        <dbReference type="Proteomes" id="UP001283361"/>
    </source>
</evidence>
<proteinExistence type="inferred from homology"/>
<name>A0AAE1D4F4_9GAST</name>
<sequence length="144" mass="16222">MWKSSARLGVAYRLISDLRTSGGRITFRNIKTSPKIQGPVSKQQISVRRYSEETSGSPGSSTTLKPTPFQQKILVWAKMYPSVDKVPDRVSRGQLKKAMDIFRVRSSICMAALVFVFAAIMAMIGRKQRQEGMNMTKIALDKRH</sequence>
<comment type="similarity">
    <text evidence="2">Belongs to the UPF0389 family.</text>
</comment>
<dbReference type="PANTHER" id="PTHR13674:SF5">
    <property type="entry name" value="UPF0389 PROTEIN CG9231"/>
    <property type="match status" value="1"/>
</dbReference>
<evidence type="ECO:0000256" key="7">
    <source>
        <dbReference type="SAM" id="Phobius"/>
    </source>
</evidence>
<organism evidence="8 9">
    <name type="scientific">Elysia crispata</name>
    <name type="common">lettuce slug</name>
    <dbReference type="NCBI Taxonomy" id="231223"/>
    <lineage>
        <taxon>Eukaryota</taxon>
        <taxon>Metazoa</taxon>
        <taxon>Spiralia</taxon>
        <taxon>Lophotrochozoa</taxon>
        <taxon>Mollusca</taxon>
        <taxon>Gastropoda</taxon>
        <taxon>Heterobranchia</taxon>
        <taxon>Euthyneura</taxon>
        <taxon>Panpulmonata</taxon>
        <taxon>Sacoglossa</taxon>
        <taxon>Placobranchoidea</taxon>
        <taxon>Plakobranchidae</taxon>
        <taxon>Elysia</taxon>
    </lineage>
</organism>
<evidence type="ECO:0000256" key="6">
    <source>
        <dbReference type="SAM" id="MobiDB-lite"/>
    </source>
</evidence>
<evidence type="ECO:0000256" key="3">
    <source>
        <dbReference type="ARBA" id="ARBA00022692"/>
    </source>
</evidence>
<comment type="caution">
    <text evidence="8">The sequence shown here is derived from an EMBL/GenBank/DDBJ whole genome shotgun (WGS) entry which is preliminary data.</text>
</comment>